<comment type="caution">
    <text evidence="2">The sequence shown here is derived from an EMBL/GenBank/DDBJ whole genome shotgun (WGS) entry which is preliminary data.</text>
</comment>
<keyword evidence="3" id="KW-1185">Reference proteome</keyword>
<reference evidence="3" key="1">
    <citation type="journal article" date="2015" name="Nat. Genet.">
        <title>The genome and transcriptome of the zoonotic hookworm Ancylostoma ceylanicum identify infection-specific gene families.</title>
        <authorList>
            <person name="Schwarz E.M."/>
            <person name="Hu Y."/>
            <person name="Antoshechkin I."/>
            <person name="Miller M.M."/>
            <person name="Sternberg P.W."/>
            <person name="Aroian R.V."/>
        </authorList>
    </citation>
    <scope>NUCLEOTIDE SEQUENCE</scope>
    <source>
        <strain evidence="3">HY135</strain>
    </source>
</reference>
<protein>
    <submittedName>
        <fullName evidence="2">Uncharacterized protein</fullName>
    </submittedName>
</protein>
<evidence type="ECO:0000313" key="2">
    <source>
        <dbReference type="EMBL" id="EYB91050.1"/>
    </source>
</evidence>
<keyword evidence="1" id="KW-0732">Signal</keyword>
<evidence type="ECO:0000256" key="1">
    <source>
        <dbReference type="SAM" id="SignalP"/>
    </source>
</evidence>
<organism evidence="2 3">
    <name type="scientific">Ancylostoma ceylanicum</name>
    <dbReference type="NCBI Taxonomy" id="53326"/>
    <lineage>
        <taxon>Eukaryota</taxon>
        <taxon>Metazoa</taxon>
        <taxon>Ecdysozoa</taxon>
        <taxon>Nematoda</taxon>
        <taxon>Chromadorea</taxon>
        <taxon>Rhabditida</taxon>
        <taxon>Rhabditina</taxon>
        <taxon>Rhabditomorpha</taxon>
        <taxon>Strongyloidea</taxon>
        <taxon>Ancylostomatidae</taxon>
        <taxon>Ancylostomatinae</taxon>
        <taxon>Ancylostoma</taxon>
    </lineage>
</organism>
<dbReference type="Proteomes" id="UP000024635">
    <property type="component" value="Unassembled WGS sequence"/>
</dbReference>
<dbReference type="EMBL" id="JARK01001547">
    <property type="protein sequence ID" value="EYB91050.1"/>
    <property type="molecule type" value="Genomic_DNA"/>
</dbReference>
<accession>A0A016SKD0</accession>
<gene>
    <name evidence="2" type="primary">Acey_s0211.g2205</name>
    <name evidence="2" type="ORF">Y032_0211g2205</name>
</gene>
<feature type="chain" id="PRO_5001486469" evidence="1">
    <location>
        <begin position="21"/>
        <end position="102"/>
    </location>
</feature>
<name>A0A016SKD0_9BILA</name>
<dbReference type="AlphaFoldDB" id="A0A016SKD0"/>
<evidence type="ECO:0000313" key="3">
    <source>
        <dbReference type="Proteomes" id="UP000024635"/>
    </source>
</evidence>
<feature type="signal peptide" evidence="1">
    <location>
        <begin position="1"/>
        <end position="20"/>
    </location>
</feature>
<sequence length="102" mass="11419">MNSTISLLACLLVIAQLSQASFPYEGYYEGYPALAGYYTYALADPYSYAPFTYGAHPYGYPYGLHSHYHHPRAALRNVARSFQKESGHLSETDVISPFAKKN</sequence>
<proteinExistence type="predicted"/>